<dbReference type="GO" id="GO:0071013">
    <property type="term" value="C:catalytic step 2 spliceosome"/>
    <property type="evidence" value="ECO:0007669"/>
    <property type="project" value="TreeGrafter"/>
</dbReference>
<feature type="region of interest" description="Disordered" evidence="6">
    <location>
        <begin position="1"/>
        <end position="22"/>
    </location>
</feature>
<dbReference type="InterPro" id="IPR020472">
    <property type="entry name" value="WD40_PAC1"/>
</dbReference>
<dbReference type="EMBL" id="KV453842">
    <property type="protein sequence ID" value="ODV90567.1"/>
    <property type="molecule type" value="Genomic_DNA"/>
</dbReference>
<dbReference type="SUPFAM" id="SSF50978">
    <property type="entry name" value="WD40 repeat-like"/>
    <property type="match status" value="1"/>
</dbReference>
<dbReference type="GO" id="GO:0008380">
    <property type="term" value="P:RNA splicing"/>
    <property type="evidence" value="ECO:0007669"/>
    <property type="project" value="UniProtKB-KW"/>
</dbReference>
<evidence type="ECO:0000256" key="5">
    <source>
        <dbReference type="PROSITE-ProRule" id="PRU00221"/>
    </source>
</evidence>
<dbReference type="PROSITE" id="PS50082">
    <property type="entry name" value="WD_REPEATS_2"/>
    <property type="match status" value="3"/>
</dbReference>
<dbReference type="Gene3D" id="2.130.10.10">
    <property type="entry name" value="YVTN repeat-like/Quinoprotein amine dehydrogenase"/>
    <property type="match status" value="1"/>
</dbReference>
<dbReference type="PANTHER" id="PTHR44006:SF1">
    <property type="entry name" value="U5 SMALL NUCLEAR RIBONUCLEOPROTEIN 40 KDA PROTEIN"/>
    <property type="match status" value="1"/>
</dbReference>
<dbReference type="SMART" id="SM00320">
    <property type="entry name" value="WD40"/>
    <property type="match status" value="7"/>
</dbReference>
<dbReference type="InterPro" id="IPR015943">
    <property type="entry name" value="WD40/YVTN_repeat-like_dom_sf"/>
</dbReference>
<keyword evidence="4" id="KW-0508">mRNA splicing</keyword>
<dbReference type="InterPro" id="IPR001680">
    <property type="entry name" value="WD40_rpt"/>
</dbReference>
<feature type="repeat" description="WD" evidence="5">
    <location>
        <begin position="117"/>
        <end position="159"/>
    </location>
</feature>
<feature type="repeat" description="WD" evidence="5">
    <location>
        <begin position="34"/>
        <end position="75"/>
    </location>
</feature>
<organism evidence="7 8">
    <name type="scientific">Tortispora caseinolytica NRRL Y-17796</name>
    <dbReference type="NCBI Taxonomy" id="767744"/>
    <lineage>
        <taxon>Eukaryota</taxon>
        <taxon>Fungi</taxon>
        <taxon>Dikarya</taxon>
        <taxon>Ascomycota</taxon>
        <taxon>Saccharomycotina</taxon>
        <taxon>Trigonopsidomycetes</taxon>
        <taxon>Trigonopsidales</taxon>
        <taxon>Trigonopsidaceae</taxon>
        <taxon>Tortispora</taxon>
    </lineage>
</organism>
<evidence type="ECO:0000313" key="8">
    <source>
        <dbReference type="Proteomes" id="UP000095023"/>
    </source>
</evidence>
<keyword evidence="8" id="KW-1185">Reference proteome</keyword>
<reference evidence="8" key="1">
    <citation type="submission" date="2016-02" db="EMBL/GenBank/DDBJ databases">
        <title>Comparative genomics of biotechnologically important yeasts.</title>
        <authorList>
            <consortium name="DOE Joint Genome Institute"/>
            <person name="Riley R."/>
            <person name="Haridas S."/>
            <person name="Wolfe K.H."/>
            <person name="Lopes M.R."/>
            <person name="Hittinger C.T."/>
            <person name="Goker M."/>
            <person name="Salamov A."/>
            <person name="Wisecaver J."/>
            <person name="Long T.M."/>
            <person name="Aerts A.L."/>
            <person name="Barry K."/>
            <person name="Choi C."/>
            <person name="Clum A."/>
            <person name="Coughlan A.Y."/>
            <person name="Deshpande S."/>
            <person name="Douglass A.P."/>
            <person name="Hanson S.J."/>
            <person name="Klenk H.-P."/>
            <person name="Labutti K."/>
            <person name="Lapidus A."/>
            <person name="Lindquist E."/>
            <person name="Lipzen A."/>
            <person name="Meier-Kolthoff J.P."/>
            <person name="Ohm R.A."/>
            <person name="Otillar R.P."/>
            <person name="Pangilinan J."/>
            <person name="Peng Y."/>
            <person name="Rokas A."/>
            <person name="Rosa C.A."/>
            <person name="Scheuner C."/>
            <person name="Sibirny A.A."/>
            <person name="Slot J.C."/>
            <person name="Stielow J.B."/>
            <person name="Sun H."/>
            <person name="Kurtzman C.P."/>
            <person name="Blackwell M."/>
            <person name="Jeffries T.W."/>
            <person name="Grigoriev I.V."/>
        </authorList>
    </citation>
    <scope>NUCLEOTIDE SEQUENCE [LARGE SCALE GENOMIC DNA]</scope>
    <source>
        <strain evidence="8">NRRL Y-17796</strain>
    </source>
</reference>
<sequence length="329" mass="36122">MSDKRRASNGGQGALVKRQRHDRSSTLKAPVWRLTGHKDALWCCRFDPTGTLLATAGVDRSILIWNIQDGLNTTHVPALKGIVTDMQWSRDSTCIFAAAASTLKTYDLETGTSIRTFRGHEDVVNSVSVNKKGREMLGSCSDDGSVMLWDPRHKRPVSKYDSQYPVIAVELDAYRPLIYSAGVESGIRVRDLRTGNVLYELSGHKEPVSSLRLSADSSMLLSASVDSMVKLWDTRPAVPVESRFMKQLEGAKLSMNCCPIRGSFSFNNRLVGLGSEDGTAVIWDCTSGRLAEKLPGHRGVVHDVEFSPTEMVLATCSEDKCALVSEVRG</sequence>
<dbReference type="PRINTS" id="PR00320">
    <property type="entry name" value="GPROTEINBRPT"/>
</dbReference>
<gene>
    <name evidence="7" type="ORF">CANCADRAFT_26852</name>
</gene>
<name>A0A1E4TFT5_9ASCO</name>
<dbReference type="PROSITE" id="PS50294">
    <property type="entry name" value="WD_REPEATS_REGION"/>
    <property type="match status" value="3"/>
</dbReference>
<evidence type="ECO:0000256" key="1">
    <source>
        <dbReference type="ARBA" id="ARBA00022574"/>
    </source>
</evidence>
<evidence type="ECO:0000256" key="2">
    <source>
        <dbReference type="ARBA" id="ARBA00022664"/>
    </source>
</evidence>
<dbReference type="Pfam" id="PF00400">
    <property type="entry name" value="WD40"/>
    <property type="match status" value="4"/>
</dbReference>
<proteinExistence type="predicted"/>
<evidence type="ECO:0000313" key="7">
    <source>
        <dbReference type="EMBL" id="ODV90567.1"/>
    </source>
</evidence>
<keyword evidence="3" id="KW-0677">Repeat</keyword>
<dbReference type="AlphaFoldDB" id="A0A1E4TFT5"/>
<dbReference type="GO" id="GO:0006397">
    <property type="term" value="P:mRNA processing"/>
    <property type="evidence" value="ECO:0007669"/>
    <property type="project" value="UniProtKB-KW"/>
</dbReference>
<keyword evidence="1 5" id="KW-0853">WD repeat</keyword>
<evidence type="ECO:0000256" key="6">
    <source>
        <dbReference type="SAM" id="MobiDB-lite"/>
    </source>
</evidence>
<dbReference type="Proteomes" id="UP000095023">
    <property type="component" value="Unassembled WGS sequence"/>
</dbReference>
<dbReference type="InterPro" id="IPR019775">
    <property type="entry name" value="WD40_repeat_CS"/>
</dbReference>
<dbReference type="CDD" id="cd00200">
    <property type="entry name" value="WD40"/>
    <property type="match status" value="1"/>
</dbReference>
<evidence type="ECO:0000256" key="3">
    <source>
        <dbReference type="ARBA" id="ARBA00022737"/>
    </source>
</evidence>
<dbReference type="OrthoDB" id="1068471at2759"/>
<feature type="repeat" description="WD" evidence="5">
    <location>
        <begin position="201"/>
        <end position="242"/>
    </location>
</feature>
<dbReference type="PROSITE" id="PS00678">
    <property type="entry name" value="WD_REPEATS_1"/>
    <property type="match status" value="2"/>
</dbReference>
<accession>A0A1E4TFT5</accession>
<dbReference type="PANTHER" id="PTHR44006">
    <property type="entry name" value="U5 SMALL NUCLEAR RIBONUCLEOPROTEIN 40 KDA PROTEIN"/>
    <property type="match status" value="1"/>
</dbReference>
<evidence type="ECO:0000256" key="4">
    <source>
        <dbReference type="ARBA" id="ARBA00023187"/>
    </source>
</evidence>
<keyword evidence="2" id="KW-0507">mRNA processing</keyword>
<dbReference type="InterPro" id="IPR052234">
    <property type="entry name" value="U5_snRNP_Component"/>
</dbReference>
<protein>
    <submittedName>
        <fullName evidence="7">Uncharacterized protein</fullName>
    </submittedName>
</protein>
<dbReference type="GO" id="GO:0003723">
    <property type="term" value="F:RNA binding"/>
    <property type="evidence" value="ECO:0007669"/>
    <property type="project" value="TreeGrafter"/>
</dbReference>
<dbReference type="InterPro" id="IPR036322">
    <property type="entry name" value="WD40_repeat_dom_sf"/>
</dbReference>